<reference evidence="1" key="1">
    <citation type="journal article" date="2014" name="Int. J. Syst. Evol. Microbiol.">
        <title>Complete genome sequence of Corynebacterium casei LMG S-19264T (=DSM 44701T), isolated from a smear-ripened cheese.</title>
        <authorList>
            <consortium name="US DOE Joint Genome Institute (JGI-PGF)"/>
            <person name="Walter F."/>
            <person name="Albersmeier A."/>
            <person name="Kalinowski J."/>
            <person name="Ruckert C."/>
        </authorList>
    </citation>
    <scope>NUCLEOTIDE SEQUENCE</scope>
    <source>
        <strain evidence="1">KCTC 22169</strain>
    </source>
</reference>
<name>A0A918NCI8_9GAMM</name>
<proteinExistence type="predicted"/>
<dbReference type="Gene3D" id="3.40.50.300">
    <property type="entry name" value="P-loop containing nucleotide triphosphate hydrolases"/>
    <property type="match status" value="1"/>
</dbReference>
<evidence type="ECO:0000313" key="2">
    <source>
        <dbReference type="Proteomes" id="UP000626148"/>
    </source>
</evidence>
<evidence type="ECO:0008006" key="3">
    <source>
        <dbReference type="Google" id="ProtNLM"/>
    </source>
</evidence>
<accession>A0A918NCI8</accession>
<evidence type="ECO:0000313" key="1">
    <source>
        <dbReference type="EMBL" id="GGX57633.1"/>
    </source>
</evidence>
<dbReference type="InterPro" id="IPR027417">
    <property type="entry name" value="P-loop_NTPase"/>
</dbReference>
<comment type="caution">
    <text evidence="1">The sequence shown here is derived from an EMBL/GenBank/DDBJ whole genome shotgun (WGS) entry which is preliminary data.</text>
</comment>
<dbReference type="RefSeq" id="WP_189609402.1">
    <property type="nucleotide sequence ID" value="NZ_BMXR01000006.1"/>
</dbReference>
<sequence length="210" mass="23683">MAKKDIPVVSLCGIDGVGKTSIFKHLERDPELKEIVYFVGRGPSMAESTIEHAYPRQGNIEEWFVGDFNHAMAIGCAVDYVNYYKNTIQPILDSEQNQYQLILTDRHTPCFKAFALINKEPSKIALDILDSVPSPDKVLFVTLAEHLIRQRMENSADEIHEFESASCQKKLLSAYEKLFVEAKLDVEKVSNDGPFEEALGKVKAVLQSYI</sequence>
<protein>
    <recommendedName>
        <fullName evidence="3">Thymidylate kinase</fullName>
    </recommendedName>
</protein>
<dbReference type="EMBL" id="BMXR01000006">
    <property type="protein sequence ID" value="GGX57633.1"/>
    <property type="molecule type" value="Genomic_DNA"/>
</dbReference>
<dbReference type="Proteomes" id="UP000626148">
    <property type="component" value="Unassembled WGS sequence"/>
</dbReference>
<dbReference type="SUPFAM" id="SSF52540">
    <property type="entry name" value="P-loop containing nucleoside triphosphate hydrolases"/>
    <property type="match status" value="1"/>
</dbReference>
<dbReference type="AlphaFoldDB" id="A0A918NCI8"/>
<reference evidence="1" key="2">
    <citation type="submission" date="2020-09" db="EMBL/GenBank/DDBJ databases">
        <authorList>
            <person name="Sun Q."/>
            <person name="Kim S."/>
        </authorList>
    </citation>
    <scope>NUCLEOTIDE SEQUENCE</scope>
    <source>
        <strain evidence="1">KCTC 22169</strain>
    </source>
</reference>
<keyword evidence="2" id="KW-1185">Reference proteome</keyword>
<gene>
    <name evidence="1" type="ORF">GCM10007392_26540</name>
</gene>
<organism evidence="1 2">
    <name type="scientific">Saccharospirillum salsuginis</name>
    <dbReference type="NCBI Taxonomy" id="418750"/>
    <lineage>
        <taxon>Bacteria</taxon>
        <taxon>Pseudomonadati</taxon>
        <taxon>Pseudomonadota</taxon>
        <taxon>Gammaproteobacteria</taxon>
        <taxon>Oceanospirillales</taxon>
        <taxon>Saccharospirillaceae</taxon>
        <taxon>Saccharospirillum</taxon>
    </lineage>
</organism>